<dbReference type="Pfam" id="PF07679">
    <property type="entry name" value="I-set"/>
    <property type="match status" value="1"/>
</dbReference>
<dbReference type="InterPro" id="IPR052280">
    <property type="entry name" value="HEPACAM_domain"/>
</dbReference>
<name>A0A8C4Y335_9SAUR</name>
<dbReference type="PANTHER" id="PTHR44888">
    <property type="entry name" value="HEPACAM FAMILY MEMBER 2-RELATED"/>
    <property type="match status" value="1"/>
</dbReference>
<feature type="compositionally biased region" description="Basic residues" evidence="11">
    <location>
        <begin position="353"/>
        <end position="376"/>
    </location>
</feature>
<organism evidence="13 14">
    <name type="scientific">Gopherus evgoodei</name>
    <name type="common">Goodes thornscrub tortoise</name>
    <dbReference type="NCBI Taxonomy" id="1825980"/>
    <lineage>
        <taxon>Eukaryota</taxon>
        <taxon>Metazoa</taxon>
        <taxon>Chordata</taxon>
        <taxon>Craniata</taxon>
        <taxon>Vertebrata</taxon>
        <taxon>Euteleostomi</taxon>
        <taxon>Archelosauria</taxon>
        <taxon>Testudinata</taxon>
        <taxon>Testudines</taxon>
        <taxon>Cryptodira</taxon>
        <taxon>Durocryptodira</taxon>
        <taxon>Testudinoidea</taxon>
        <taxon>Testudinidae</taxon>
        <taxon>Gopherus</taxon>
    </lineage>
</organism>
<dbReference type="GeneTree" id="ENSGT00940000173950"/>
<reference evidence="13" key="1">
    <citation type="submission" date="2019-06" db="EMBL/GenBank/DDBJ databases">
        <title>G10K-VGP Goodes thornscrub tortoise genome, primary haplotype.</title>
        <authorList>
            <person name="Murphy B."/>
            <person name="Edwards T."/>
            <person name="Rhie A."/>
            <person name="Koren S."/>
            <person name="Phillippy A."/>
            <person name="Fedrigo O."/>
            <person name="Haase B."/>
            <person name="Mountcastle J."/>
            <person name="Lewin H."/>
            <person name="Damas J."/>
            <person name="Howe K."/>
            <person name="Formenti G."/>
            <person name="Myers G."/>
            <person name="Durbin R."/>
            <person name="Jarvis E.D."/>
        </authorList>
    </citation>
    <scope>NUCLEOTIDE SEQUENCE [LARGE SCALE GENOMIC DNA]</scope>
</reference>
<dbReference type="InterPro" id="IPR003599">
    <property type="entry name" value="Ig_sub"/>
</dbReference>
<evidence type="ECO:0000256" key="1">
    <source>
        <dbReference type="ARBA" id="ARBA00004496"/>
    </source>
</evidence>
<keyword evidence="8" id="KW-0325">Glycoprotein</keyword>
<evidence type="ECO:0000256" key="5">
    <source>
        <dbReference type="ARBA" id="ARBA00022989"/>
    </source>
</evidence>
<dbReference type="GO" id="GO:0005737">
    <property type="term" value="C:cytoplasm"/>
    <property type="evidence" value="ECO:0007669"/>
    <property type="project" value="UniProtKB-SubCell"/>
</dbReference>
<keyword evidence="9" id="KW-0393">Immunoglobulin domain</keyword>
<evidence type="ECO:0000256" key="7">
    <source>
        <dbReference type="ARBA" id="ARBA00023157"/>
    </source>
</evidence>
<dbReference type="SMART" id="SM00409">
    <property type="entry name" value="IG"/>
    <property type="match status" value="2"/>
</dbReference>
<reference evidence="13" key="2">
    <citation type="submission" date="2025-08" db="UniProtKB">
        <authorList>
            <consortium name="Ensembl"/>
        </authorList>
    </citation>
    <scope>IDENTIFICATION</scope>
</reference>
<dbReference type="AlphaFoldDB" id="A0A8C4Y335"/>
<dbReference type="Gene3D" id="2.60.40.10">
    <property type="entry name" value="Immunoglobulins"/>
    <property type="match status" value="2"/>
</dbReference>
<feature type="compositionally biased region" description="Pro residues" evidence="11">
    <location>
        <begin position="310"/>
        <end position="333"/>
    </location>
</feature>
<keyword evidence="3" id="KW-0812">Transmembrane</keyword>
<evidence type="ECO:0000313" key="14">
    <source>
        <dbReference type="Proteomes" id="UP000694390"/>
    </source>
</evidence>
<dbReference type="OrthoDB" id="6353782at2759"/>
<evidence type="ECO:0000256" key="6">
    <source>
        <dbReference type="ARBA" id="ARBA00023136"/>
    </source>
</evidence>
<protein>
    <recommendedName>
        <fullName evidence="12">Ig-like domain-containing protein</fullName>
    </recommendedName>
</protein>
<keyword evidence="5" id="KW-1133">Transmembrane helix</keyword>
<evidence type="ECO:0000313" key="13">
    <source>
        <dbReference type="Ensembl" id="ENSGEVP00005016022.1"/>
    </source>
</evidence>
<dbReference type="InterPro" id="IPR013098">
    <property type="entry name" value="Ig_I-set"/>
</dbReference>
<reference evidence="13" key="3">
    <citation type="submission" date="2025-09" db="UniProtKB">
        <authorList>
            <consortium name="Ensembl"/>
        </authorList>
    </citation>
    <scope>IDENTIFICATION</scope>
</reference>
<accession>A0A8C4Y335</accession>
<evidence type="ECO:0000256" key="4">
    <source>
        <dbReference type="ARBA" id="ARBA00022729"/>
    </source>
</evidence>
<dbReference type="Proteomes" id="UP000694390">
    <property type="component" value="Chromosome 9"/>
</dbReference>
<feature type="domain" description="Ig-like" evidence="12">
    <location>
        <begin position="159"/>
        <end position="241"/>
    </location>
</feature>
<dbReference type="InterPro" id="IPR007110">
    <property type="entry name" value="Ig-like_dom"/>
</dbReference>
<keyword evidence="7" id="KW-1015">Disulfide bond</keyword>
<evidence type="ECO:0000256" key="8">
    <source>
        <dbReference type="ARBA" id="ARBA00023180"/>
    </source>
</evidence>
<dbReference type="PANTHER" id="PTHR44888:SF1">
    <property type="entry name" value="HEPACAM FAMILY MEMBER 2"/>
    <property type="match status" value="1"/>
</dbReference>
<proteinExistence type="predicted"/>
<sequence>QVRKRSSERQNSAALHSPSFSQCFSHALLIDIPQDSVNGTVDSLNGTVGQSVLLSVTYKLQGPFDFPLAIQWNFSNTTNVLVTYTGTNFSVSAEGIPTCHSGYVFIHPSYQGRIIFFPENASLLLQNLRLIDGGVYTVNFRLLKKTRNIALTVSPVSRPQVWSNSLRVQSAIKLFCDVSEGRVDTIVWKKDGKPLPQERDFRLSKNLRILNIPEGQKSDCGSYSCNVSNEISWQESSLNLTILSSPQKPGHSFSSTLWPSCQFKFTFFSKNKMWTIEPFLCHWQGSEFKAGPALTFLLPQAKKKECCSPVTPPPPRAPPKPPPPRALPRPSTPPRALCCPSPPSTPPSAARPKQTKKALQRHPRHPTPRCCPKHMLGRLVSGAGPGSKGLTGPQAVAERAAKLFRAA</sequence>
<evidence type="ECO:0000256" key="2">
    <source>
        <dbReference type="ARBA" id="ARBA00022490"/>
    </source>
</evidence>
<keyword evidence="14" id="KW-1185">Reference proteome</keyword>
<feature type="region of interest" description="Disordered" evidence="11">
    <location>
        <begin position="307"/>
        <end position="394"/>
    </location>
</feature>
<evidence type="ECO:0000256" key="9">
    <source>
        <dbReference type="ARBA" id="ARBA00023319"/>
    </source>
</evidence>
<dbReference type="InterPro" id="IPR036179">
    <property type="entry name" value="Ig-like_dom_sf"/>
</dbReference>
<comment type="subcellular location">
    <subcellularLocation>
        <location evidence="1">Cytoplasm</location>
    </subcellularLocation>
    <subcellularLocation>
        <location evidence="10">Endomembrane system</location>
        <topology evidence="10">Single-pass type I membrane protein</topology>
    </subcellularLocation>
</comment>
<evidence type="ECO:0000259" key="12">
    <source>
        <dbReference type="PROSITE" id="PS50835"/>
    </source>
</evidence>
<evidence type="ECO:0000256" key="10">
    <source>
        <dbReference type="ARBA" id="ARBA00046288"/>
    </source>
</evidence>
<keyword evidence="2" id="KW-0963">Cytoplasm</keyword>
<dbReference type="InterPro" id="IPR013783">
    <property type="entry name" value="Ig-like_fold"/>
</dbReference>
<dbReference type="PROSITE" id="PS50835">
    <property type="entry name" value="IG_LIKE"/>
    <property type="match status" value="1"/>
</dbReference>
<evidence type="ECO:0000256" key="11">
    <source>
        <dbReference type="SAM" id="MobiDB-lite"/>
    </source>
</evidence>
<dbReference type="GO" id="GO:0012505">
    <property type="term" value="C:endomembrane system"/>
    <property type="evidence" value="ECO:0007669"/>
    <property type="project" value="UniProtKB-SubCell"/>
</dbReference>
<keyword evidence="4" id="KW-0732">Signal</keyword>
<dbReference type="Ensembl" id="ENSGEVT00005016831.1">
    <property type="protein sequence ID" value="ENSGEVP00005016022.1"/>
    <property type="gene ID" value="ENSGEVG00005011329.1"/>
</dbReference>
<dbReference type="SUPFAM" id="SSF48726">
    <property type="entry name" value="Immunoglobulin"/>
    <property type="match status" value="2"/>
</dbReference>
<keyword evidence="6" id="KW-0472">Membrane</keyword>
<evidence type="ECO:0000256" key="3">
    <source>
        <dbReference type="ARBA" id="ARBA00022692"/>
    </source>
</evidence>